<evidence type="ECO:0000313" key="4">
    <source>
        <dbReference type="Proteomes" id="UP000625316"/>
    </source>
</evidence>
<name>A0A928Z3N3_9CYAN</name>
<dbReference type="EMBL" id="JADEXQ010000031">
    <property type="protein sequence ID" value="MBE9030197.1"/>
    <property type="molecule type" value="Genomic_DNA"/>
</dbReference>
<reference evidence="3" key="1">
    <citation type="submission" date="2020-10" db="EMBL/GenBank/DDBJ databases">
        <authorList>
            <person name="Castelo-Branco R."/>
            <person name="Eusebio N."/>
            <person name="Adriana R."/>
            <person name="Vieira A."/>
            <person name="Brugerolle De Fraissinette N."/>
            <person name="Rezende De Castro R."/>
            <person name="Schneider M.P."/>
            <person name="Vasconcelos V."/>
            <person name="Leao P.N."/>
        </authorList>
    </citation>
    <scope>NUCLEOTIDE SEQUENCE</scope>
    <source>
        <strain evidence="3">LEGE 11480</strain>
    </source>
</reference>
<dbReference type="CDD" id="cd03801">
    <property type="entry name" value="GT4_PimA-like"/>
    <property type="match status" value="1"/>
</dbReference>
<dbReference type="AlphaFoldDB" id="A0A928Z3N3"/>
<dbReference type="GO" id="GO:0016757">
    <property type="term" value="F:glycosyltransferase activity"/>
    <property type="evidence" value="ECO:0007669"/>
    <property type="project" value="InterPro"/>
</dbReference>
<accession>A0A928Z3N3</accession>
<dbReference type="Proteomes" id="UP000625316">
    <property type="component" value="Unassembled WGS sequence"/>
</dbReference>
<dbReference type="InterPro" id="IPR028098">
    <property type="entry name" value="Glyco_trans_4-like_N"/>
</dbReference>
<evidence type="ECO:0000313" key="3">
    <source>
        <dbReference type="EMBL" id="MBE9030197.1"/>
    </source>
</evidence>
<organism evidence="3 4">
    <name type="scientific">Romeriopsis navalis LEGE 11480</name>
    <dbReference type="NCBI Taxonomy" id="2777977"/>
    <lineage>
        <taxon>Bacteria</taxon>
        <taxon>Bacillati</taxon>
        <taxon>Cyanobacteriota</taxon>
        <taxon>Cyanophyceae</taxon>
        <taxon>Leptolyngbyales</taxon>
        <taxon>Leptolyngbyaceae</taxon>
        <taxon>Romeriopsis</taxon>
        <taxon>Romeriopsis navalis</taxon>
    </lineage>
</organism>
<dbReference type="Pfam" id="PF13439">
    <property type="entry name" value="Glyco_transf_4"/>
    <property type="match status" value="1"/>
</dbReference>
<evidence type="ECO:0000259" key="1">
    <source>
        <dbReference type="Pfam" id="PF00534"/>
    </source>
</evidence>
<evidence type="ECO:0000259" key="2">
    <source>
        <dbReference type="Pfam" id="PF13439"/>
    </source>
</evidence>
<dbReference type="SUPFAM" id="SSF53756">
    <property type="entry name" value="UDP-Glycosyltransferase/glycogen phosphorylase"/>
    <property type="match status" value="1"/>
</dbReference>
<dbReference type="Pfam" id="PF00534">
    <property type="entry name" value="Glycos_transf_1"/>
    <property type="match status" value="1"/>
</dbReference>
<proteinExistence type="predicted"/>
<protein>
    <submittedName>
        <fullName evidence="3">Glycosyltransferase family 4 protein</fullName>
    </submittedName>
</protein>
<dbReference type="Gene3D" id="3.40.50.2000">
    <property type="entry name" value="Glycogen Phosphorylase B"/>
    <property type="match status" value="2"/>
</dbReference>
<gene>
    <name evidence="3" type="ORF">IQ266_10695</name>
</gene>
<feature type="domain" description="Glycosyl transferase family 1" evidence="1">
    <location>
        <begin position="218"/>
        <end position="372"/>
    </location>
</feature>
<dbReference type="InterPro" id="IPR001296">
    <property type="entry name" value="Glyco_trans_1"/>
</dbReference>
<dbReference type="PANTHER" id="PTHR45947">
    <property type="entry name" value="SULFOQUINOVOSYL TRANSFERASE SQD2"/>
    <property type="match status" value="1"/>
</dbReference>
<feature type="domain" description="Glycosyltransferase subfamily 4-like N-terminal" evidence="2">
    <location>
        <begin position="27"/>
        <end position="202"/>
    </location>
</feature>
<keyword evidence="4" id="KW-1185">Reference proteome</keyword>
<dbReference type="PANTHER" id="PTHR45947:SF13">
    <property type="entry name" value="TRANSFERASE"/>
    <property type="match status" value="1"/>
</dbReference>
<dbReference type="InterPro" id="IPR050194">
    <property type="entry name" value="Glycosyltransferase_grp1"/>
</dbReference>
<comment type="caution">
    <text evidence="3">The sequence shown here is derived from an EMBL/GenBank/DDBJ whole genome shotgun (WGS) entry which is preliminary data.</text>
</comment>
<sequence length="399" mass="44428">MKILQLHNRYQIRGGEDGVQQAEALLLQQYGHQVDVLEVSNDDIVSPIDKGLTAVRAIYSFPAKRQVATRIAQVQPDVVHVHNFFPLLSPSIYDACADQGVPVVQTLHNYRLVCVKAMLFRENQVCEACLDRRHPWLGVKHACYRDSPTQSAVLATMLATHRWRRTWENKVDAFITLTDFQRQKLIQAGLPAAKLHTKPNFLATAADLPASATTSVAATEPFVLFVGRLSEEKGIAVAIQAYQHNPQLPGLKIVGDGPDRVMLEQQVAAAGLSQKIQFLGYQQKPQVLMLMQQALALVFPSIWYEGFPLTIVEAFGCGLPPIVSRLGSMAEIVQHQQNGLHFTTNDPVDLAQQIHRIAQQPEFQQALAAAAHETYQQLYTPAQNYAQLMAIYDRVLQVA</sequence>
<dbReference type="RefSeq" id="WP_264325024.1">
    <property type="nucleotide sequence ID" value="NZ_JADEXQ010000031.1"/>
</dbReference>